<evidence type="ECO:0000256" key="2">
    <source>
        <dbReference type="SAM" id="SignalP"/>
    </source>
</evidence>
<keyword evidence="5" id="KW-1185">Reference proteome</keyword>
<keyword evidence="4" id="KW-0378">Hydrolase</keyword>
<dbReference type="InterPro" id="IPR011059">
    <property type="entry name" value="Metal-dep_hydrolase_composite"/>
</dbReference>
<comment type="caution">
    <text evidence="4">The sequence shown here is derived from an EMBL/GenBank/DDBJ whole genome shotgun (WGS) entry which is preliminary data.</text>
</comment>
<dbReference type="PANTHER" id="PTHR11647:SF1">
    <property type="entry name" value="COLLAPSIN RESPONSE MEDIATOR PROTEIN"/>
    <property type="match status" value="1"/>
</dbReference>
<comment type="cofactor">
    <cofactor evidence="1">
        <name>Zn(2+)</name>
        <dbReference type="ChEBI" id="CHEBI:29105"/>
    </cofactor>
</comment>
<dbReference type="EMBL" id="SMDR01000001">
    <property type="protein sequence ID" value="TNJ35729.1"/>
    <property type="molecule type" value="Genomic_DNA"/>
</dbReference>
<dbReference type="GO" id="GO:0005829">
    <property type="term" value="C:cytosol"/>
    <property type="evidence" value="ECO:0007669"/>
    <property type="project" value="TreeGrafter"/>
</dbReference>
<dbReference type="Pfam" id="PF01979">
    <property type="entry name" value="Amidohydro_1"/>
    <property type="match status" value="1"/>
</dbReference>
<accession>A0A5C4RXQ2</accession>
<dbReference type="InterPro" id="IPR032466">
    <property type="entry name" value="Metal_Hydrolase"/>
</dbReference>
<dbReference type="CDD" id="cd01309">
    <property type="entry name" value="Met_dep_hydrolase_C"/>
    <property type="match status" value="1"/>
</dbReference>
<dbReference type="Gene3D" id="2.30.40.10">
    <property type="entry name" value="Urease, subunit C, domain 1"/>
    <property type="match status" value="1"/>
</dbReference>
<keyword evidence="2" id="KW-0732">Signal</keyword>
<evidence type="ECO:0000313" key="5">
    <source>
        <dbReference type="Proteomes" id="UP000305760"/>
    </source>
</evidence>
<dbReference type="Proteomes" id="UP000305760">
    <property type="component" value="Unassembled WGS sequence"/>
</dbReference>
<dbReference type="InterPro" id="IPR050378">
    <property type="entry name" value="Metallo-dep_Hydrolases_sf"/>
</dbReference>
<reference evidence="4 5" key="1">
    <citation type="submission" date="2019-03" db="EMBL/GenBank/DDBJ databases">
        <title>Arenimonas daejeonensis sp. nov., isolated from compost.</title>
        <authorList>
            <person name="Jeon C.O."/>
        </authorList>
    </citation>
    <scope>NUCLEOTIDE SEQUENCE [LARGE SCALE GENOMIC DNA]</scope>
    <source>
        <strain evidence="4 5">R29</strain>
    </source>
</reference>
<dbReference type="SUPFAM" id="SSF51556">
    <property type="entry name" value="Metallo-dependent hydrolases"/>
    <property type="match status" value="1"/>
</dbReference>
<dbReference type="Gene3D" id="3.20.20.140">
    <property type="entry name" value="Metal-dependent hydrolases"/>
    <property type="match status" value="1"/>
</dbReference>
<gene>
    <name evidence="4" type="ORF">E1B00_08285</name>
</gene>
<feature type="domain" description="Amidohydrolase-related" evidence="3">
    <location>
        <begin position="367"/>
        <end position="430"/>
    </location>
</feature>
<sequence>MSKHVKARLLATALLVLPAVALAAETAYPSTYTPVASGPVLVRNATVLTGTGQRLEGADVLMRGGRIAAVGTGLSTDGATVVDGTGKWVTPGLIDVHSHLGVYPSPGASAHNDGNEITAPVTAQVWAEHGVWPQDPGFGAALAGGVTTMMILPGSANLIGGRGVVLRNVPATTMQAMKFPDAPHGLKMACGENPKRVYGGRGQAPMTRMGNLAGYRAAFAEAQKYRAAWDKYEAGKGDRKGGGEPPARDLRLDTLAGVLRGEITVQIHCYRADEMALMLDLAEEFGFKIAAFHHGVEAYKLADRLAREGVCGALWADWWGFKMEAYDGIQENIALVDRPENGCAIVHSDSSEGIQRLNQEAAKVMARGERAGLSLPPERAIRWLTTNAAKAIGIADQTGSLEDGKRADLVLWNGNPFSVYAQAEKVWVDGALLYDRGDKARQPVTDFMLGQEVSP</sequence>
<dbReference type="AlphaFoldDB" id="A0A5C4RXQ2"/>
<dbReference type="PANTHER" id="PTHR11647">
    <property type="entry name" value="HYDRANTOINASE/DIHYDROPYRIMIDINASE FAMILY MEMBER"/>
    <property type="match status" value="1"/>
</dbReference>
<dbReference type="GO" id="GO:0016812">
    <property type="term" value="F:hydrolase activity, acting on carbon-nitrogen (but not peptide) bonds, in cyclic amides"/>
    <property type="evidence" value="ECO:0007669"/>
    <property type="project" value="TreeGrafter"/>
</dbReference>
<protein>
    <submittedName>
        <fullName evidence="4">Amidohydrolase</fullName>
    </submittedName>
</protein>
<evidence type="ECO:0000259" key="3">
    <source>
        <dbReference type="Pfam" id="PF01979"/>
    </source>
</evidence>
<feature type="chain" id="PRO_5023118940" evidence="2">
    <location>
        <begin position="24"/>
        <end position="455"/>
    </location>
</feature>
<proteinExistence type="predicted"/>
<feature type="signal peptide" evidence="2">
    <location>
        <begin position="1"/>
        <end position="23"/>
    </location>
</feature>
<dbReference type="RefSeq" id="WP_139447471.1">
    <property type="nucleotide sequence ID" value="NZ_SMDR01000001.1"/>
</dbReference>
<dbReference type="OrthoDB" id="9766983at2"/>
<organism evidence="4 5">
    <name type="scientific">Arenimonas terrae</name>
    <dbReference type="NCBI Taxonomy" id="2546226"/>
    <lineage>
        <taxon>Bacteria</taxon>
        <taxon>Pseudomonadati</taxon>
        <taxon>Pseudomonadota</taxon>
        <taxon>Gammaproteobacteria</taxon>
        <taxon>Lysobacterales</taxon>
        <taxon>Lysobacteraceae</taxon>
        <taxon>Arenimonas</taxon>
    </lineage>
</organism>
<evidence type="ECO:0000256" key="1">
    <source>
        <dbReference type="ARBA" id="ARBA00001947"/>
    </source>
</evidence>
<dbReference type="InterPro" id="IPR006680">
    <property type="entry name" value="Amidohydro-rel"/>
</dbReference>
<dbReference type="SUPFAM" id="SSF51338">
    <property type="entry name" value="Composite domain of metallo-dependent hydrolases"/>
    <property type="match status" value="1"/>
</dbReference>
<evidence type="ECO:0000313" key="4">
    <source>
        <dbReference type="EMBL" id="TNJ35729.1"/>
    </source>
</evidence>
<name>A0A5C4RXQ2_9GAMM</name>